<evidence type="ECO:0000256" key="3">
    <source>
        <dbReference type="ARBA" id="ARBA00022827"/>
    </source>
</evidence>
<dbReference type="InterPro" id="IPR036188">
    <property type="entry name" value="FAD/NAD-bd_sf"/>
</dbReference>
<name>A0A1D9PTY9_SCLS1</name>
<evidence type="ECO:0000259" key="6">
    <source>
        <dbReference type="Pfam" id="PF01494"/>
    </source>
</evidence>
<evidence type="ECO:0000256" key="1">
    <source>
        <dbReference type="ARBA" id="ARBA00007992"/>
    </source>
</evidence>
<dbReference type="OMA" id="NWIGVAQ"/>
<dbReference type="SUPFAM" id="SSF51905">
    <property type="entry name" value="FAD/NAD(P)-binding domain"/>
    <property type="match status" value="1"/>
</dbReference>
<dbReference type="VEuPathDB" id="FungiDB:sscle_01g009270"/>
<evidence type="ECO:0000256" key="2">
    <source>
        <dbReference type="ARBA" id="ARBA00022630"/>
    </source>
</evidence>
<proteinExistence type="inferred from homology"/>
<evidence type="ECO:0000256" key="5">
    <source>
        <dbReference type="ARBA" id="ARBA00023033"/>
    </source>
</evidence>
<protein>
    <recommendedName>
        <fullName evidence="6">FAD-binding domain-containing protein</fullName>
    </recommendedName>
</protein>
<reference evidence="8" key="1">
    <citation type="journal article" date="2017" name="Genome Biol. Evol.">
        <title>The complete genome sequence of the phytopathogenic fungus Sclerotinia sclerotiorum reveals insights into the genome architecture of broad host range pathogens.</title>
        <authorList>
            <person name="Derbyshire M."/>
            <person name="Denton-Giles M."/>
            <person name="Hegedus D."/>
            <person name="Seifbarghy S."/>
            <person name="Rollins J."/>
            <person name="van Kan J."/>
            <person name="Seidl M.F."/>
            <person name="Faino L."/>
            <person name="Mbengue M."/>
            <person name="Navaud O."/>
            <person name="Raffaele S."/>
            <person name="Hammond-Kosack K."/>
            <person name="Heard S."/>
            <person name="Oliver R."/>
        </authorList>
    </citation>
    <scope>NUCLEOTIDE SEQUENCE [LARGE SCALE GENOMIC DNA]</scope>
    <source>
        <strain evidence="8">ATCC 18683 / 1980 / Ss-1</strain>
    </source>
</reference>
<feature type="domain" description="FAD-binding" evidence="6">
    <location>
        <begin position="8"/>
        <end position="330"/>
    </location>
</feature>
<dbReference type="Pfam" id="PF01494">
    <property type="entry name" value="FAD_binding_3"/>
    <property type="match status" value="1"/>
</dbReference>
<keyword evidence="5" id="KW-0503">Monooxygenase</keyword>
<organism evidence="7 8">
    <name type="scientific">Sclerotinia sclerotiorum (strain ATCC 18683 / 1980 / Ss-1)</name>
    <name type="common">White mold</name>
    <name type="synonym">Whetzelinia sclerotiorum</name>
    <dbReference type="NCBI Taxonomy" id="665079"/>
    <lineage>
        <taxon>Eukaryota</taxon>
        <taxon>Fungi</taxon>
        <taxon>Dikarya</taxon>
        <taxon>Ascomycota</taxon>
        <taxon>Pezizomycotina</taxon>
        <taxon>Leotiomycetes</taxon>
        <taxon>Helotiales</taxon>
        <taxon>Sclerotiniaceae</taxon>
        <taxon>Sclerotinia</taxon>
    </lineage>
</organism>
<keyword evidence="2" id="KW-0285">Flavoprotein</keyword>
<dbReference type="Proteomes" id="UP000177798">
    <property type="component" value="Chromosome 1"/>
</dbReference>
<dbReference type="KEGG" id="ssl:SS1G_01380"/>
<accession>A0A1D9PTY9</accession>
<dbReference type="PANTHER" id="PTHR13789">
    <property type="entry name" value="MONOOXYGENASE"/>
    <property type="match status" value="1"/>
</dbReference>
<dbReference type="FunFam" id="3.50.50.60:FF:000578">
    <property type="entry name" value="FAD-dependent monooxygenase ausM"/>
    <property type="match status" value="1"/>
</dbReference>
<gene>
    <name evidence="7" type="ORF">sscle_01g009270</name>
</gene>
<keyword evidence="3" id="KW-0274">FAD</keyword>
<dbReference type="GO" id="GO:0004497">
    <property type="term" value="F:monooxygenase activity"/>
    <property type="evidence" value="ECO:0007669"/>
    <property type="project" value="UniProtKB-KW"/>
</dbReference>
<dbReference type="PANTHER" id="PTHR13789:SF309">
    <property type="entry name" value="PUTATIVE (AFU_ORTHOLOGUE AFUA_6G14510)-RELATED"/>
    <property type="match status" value="1"/>
</dbReference>
<dbReference type="InterPro" id="IPR002938">
    <property type="entry name" value="FAD-bd"/>
</dbReference>
<evidence type="ECO:0000313" key="8">
    <source>
        <dbReference type="Proteomes" id="UP000177798"/>
    </source>
</evidence>
<dbReference type="Gene3D" id="3.50.50.60">
    <property type="entry name" value="FAD/NAD(P)-binding domain"/>
    <property type="match status" value="1"/>
</dbReference>
<evidence type="ECO:0000256" key="4">
    <source>
        <dbReference type="ARBA" id="ARBA00023002"/>
    </source>
</evidence>
<dbReference type="AlphaFoldDB" id="A0A1D9PTY9"/>
<dbReference type="EMBL" id="CP017814">
    <property type="protein sequence ID" value="APA06157.1"/>
    <property type="molecule type" value="Genomic_DNA"/>
</dbReference>
<keyword evidence="4" id="KW-0560">Oxidoreductase</keyword>
<dbReference type="RefSeq" id="XP_001597186.1">
    <property type="nucleotide sequence ID" value="XM_001597136.1"/>
</dbReference>
<evidence type="ECO:0000313" key="7">
    <source>
        <dbReference type="EMBL" id="APA06157.1"/>
    </source>
</evidence>
<dbReference type="PRINTS" id="PR00420">
    <property type="entry name" value="RNGMNOXGNASE"/>
</dbReference>
<comment type="similarity">
    <text evidence="1">Belongs to the paxM FAD-dependent monooxygenase family.</text>
</comment>
<dbReference type="InterPro" id="IPR050493">
    <property type="entry name" value="FAD-dep_Monooxygenase_BioMet"/>
</dbReference>
<sequence>MSQANSKKVIIIGCGIAGPVIAILLQKKGYTPIIVEKVRVLGDAGGSLFLQPNGLKVLNLVGLATAVTDHAPWGEQFWDKTHTGEVLGGGDSLGLLKETYGQPACGTKRTAFNLALEKAVLDAGIEFHSGWKLASIEESENAVVAISDAGQRIEASFLIGCDGIKAASRDILLRRKGYNEPEATYTGLIQTVGFSPTPKSLQNTLLNVFGPAAHFIHYPVSPSHSSWAITQRQSEEEKETWRLATPEELATEKANLQEQFKDWASPIPEIISGAGRLLKYGIFDRPGLNAEQWYDGRCILIGDAAHPTSPHLGQGANQAMEDCYHLQRLLPDAGANLSTEDLTKIFAEFAGLRQPKTAMLVAAARAQGERRVVEPEKMEERNEYLREVWKNVDVSHKAYDEMMRGPFDAMA</sequence>
<dbReference type="GO" id="GO:0071949">
    <property type="term" value="F:FAD binding"/>
    <property type="evidence" value="ECO:0007669"/>
    <property type="project" value="InterPro"/>
</dbReference>
<dbReference type="OrthoDB" id="10029326at2759"/>